<feature type="repeat" description="WD" evidence="3">
    <location>
        <begin position="185"/>
        <end position="226"/>
    </location>
</feature>
<dbReference type="InterPro" id="IPR015943">
    <property type="entry name" value="WD40/YVTN_repeat-like_dom_sf"/>
</dbReference>
<dbReference type="CDD" id="cd06257">
    <property type="entry name" value="DnaJ"/>
    <property type="match status" value="1"/>
</dbReference>
<sequence>MTNLHIYYEILELSIGASPAEVKRAYRKLVKQWHPDQFVGFPERQQQAEEQIKRINEAYEHLKTKSATSVPPFPSAQEQKQQNLALSRLYYQQGVEKAKHEQYREALVDFTQAIFLDLDYIEAYKYRGFVYSILGRDQEANADLRKVAELREKTGQSSAYSAVGNPGNSVAPTPQQNRWVCAGTLRVHDDVVSAIAFSPDGYTFVSGSFDETLRLWQLSTGRQLRRIDSRCGRVYCVAVSPDGRYIASGGEDTTIRLWDVHTGREVQVFGRWLRKGHRDTVLSLAFHPDGKRLVSGGADQTVRVWHLQSGRELYHIDAYSNVVTGVDINPDGQMVATVGHEKIVKLRYMTSGRLLRAVRQEFKSLAVAFSPTGRYFVTGDSDDLLRVWGCDRAQVQQVLRGHDNQVCAVAWSEDEKRLVSGSLDRTIRVWNSRTGQLLDTLEGHEDSVLSVGFNPEGRTIVSSSADHTIKIWWSKFSQRA</sequence>
<dbReference type="InterPro" id="IPR011990">
    <property type="entry name" value="TPR-like_helical_dom_sf"/>
</dbReference>
<dbReference type="SMART" id="SM00320">
    <property type="entry name" value="WD40"/>
    <property type="match status" value="7"/>
</dbReference>
<dbReference type="InterPro" id="IPR036322">
    <property type="entry name" value="WD40_repeat_dom_sf"/>
</dbReference>
<reference evidence="5 6" key="1">
    <citation type="submission" date="2021-08" db="EMBL/GenBank/DDBJ databases">
        <title>Draft genome sequence of Spirulina subsalsa with high tolerance to salinity and hype-accumulation of phycocyanin.</title>
        <authorList>
            <person name="Pei H."/>
            <person name="Jiang L."/>
        </authorList>
    </citation>
    <scope>NUCLEOTIDE SEQUENCE [LARGE SCALE GENOMIC DNA]</scope>
    <source>
        <strain evidence="5 6">FACHB-351</strain>
    </source>
</reference>
<feature type="repeat" description="WD" evidence="3">
    <location>
        <begin position="227"/>
        <end position="268"/>
    </location>
</feature>
<dbReference type="SUPFAM" id="SSF48452">
    <property type="entry name" value="TPR-like"/>
    <property type="match status" value="1"/>
</dbReference>
<dbReference type="PROSITE" id="PS50294">
    <property type="entry name" value="WD_REPEATS_REGION"/>
    <property type="match status" value="5"/>
</dbReference>
<feature type="repeat" description="WD" evidence="3">
    <location>
        <begin position="366"/>
        <end position="388"/>
    </location>
</feature>
<evidence type="ECO:0000259" key="4">
    <source>
        <dbReference type="PROSITE" id="PS50076"/>
    </source>
</evidence>
<dbReference type="PRINTS" id="PR00320">
    <property type="entry name" value="GPROTEINBRPT"/>
</dbReference>
<keyword evidence="2" id="KW-0677">Repeat</keyword>
<dbReference type="SUPFAM" id="SSF46565">
    <property type="entry name" value="Chaperone J-domain"/>
    <property type="match status" value="1"/>
</dbReference>
<dbReference type="SMART" id="SM00028">
    <property type="entry name" value="TPR"/>
    <property type="match status" value="2"/>
</dbReference>
<dbReference type="Pfam" id="PF00400">
    <property type="entry name" value="WD40"/>
    <property type="match status" value="7"/>
</dbReference>
<dbReference type="Gene3D" id="1.25.40.10">
    <property type="entry name" value="Tetratricopeptide repeat domain"/>
    <property type="match status" value="1"/>
</dbReference>
<evidence type="ECO:0000256" key="2">
    <source>
        <dbReference type="ARBA" id="ARBA00022737"/>
    </source>
</evidence>
<comment type="caution">
    <text evidence="5">The sequence shown here is derived from an EMBL/GenBank/DDBJ whole genome shotgun (WGS) entry which is preliminary data.</text>
</comment>
<accession>A0ABT3L6P3</accession>
<feature type="domain" description="J" evidence="4">
    <location>
        <begin position="6"/>
        <end position="94"/>
    </location>
</feature>
<keyword evidence="1 3" id="KW-0853">WD repeat</keyword>
<evidence type="ECO:0000313" key="5">
    <source>
        <dbReference type="EMBL" id="MCW6037181.1"/>
    </source>
</evidence>
<dbReference type="SUPFAM" id="SSF50978">
    <property type="entry name" value="WD40 repeat-like"/>
    <property type="match status" value="1"/>
</dbReference>
<gene>
    <name evidence="5" type="ORF">K4A83_13005</name>
</gene>
<dbReference type="Proteomes" id="UP001526426">
    <property type="component" value="Unassembled WGS sequence"/>
</dbReference>
<dbReference type="EMBL" id="JAIHOM010000060">
    <property type="protein sequence ID" value="MCW6037181.1"/>
    <property type="molecule type" value="Genomic_DNA"/>
</dbReference>
<dbReference type="PRINTS" id="PR00625">
    <property type="entry name" value="JDOMAIN"/>
</dbReference>
<keyword evidence="6" id="KW-1185">Reference proteome</keyword>
<dbReference type="PROSITE" id="PS00678">
    <property type="entry name" value="WD_REPEATS_1"/>
    <property type="match status" value="2"/>
</dbReference>
<protein>
    <submittedName>
        <fullName evidence="5">DnaJ domain-containing protein</fullName>
    </submittedName>
</protein>
<dbReference type="RefSeq" id="WP_265265017.1">
    <property type="nucleotide sequence ID" value="NZ_JAIHOM010000060.1"/>
</dbReference>
<dbReference type="PANTHER" id="PTHR19848">
    <property type="entry name" value="WD40 REPEAT PROTEIN"/>
    <property type="match status" value="1"/>
</dbReference>
<dbReference type="Gene3D" id="2.130.10.10">
    <property type="entry name" value="YVTN repeat-like/Quinoprotein amine dehydrogenase"/>
    <property type="match status" value="3"/>
</dbReference>
<dbReference type="InterPro" id="IPR020472">
    <property type="entry name" value="WD40_PAC1"/>
</dbReference>
<feature type="repeat" description="WD" evidence="3">
    <location>
        <begin position="399"/>
        <end position="440"/>
    </location>
</feature>
<dbReference type="CDD" id="cd00200">
    <property type="entry name" value="WD40"/>
    <property type="match status" value="1"/>
</dbReference>
<dbReference type="InterPro" id="IPR036869">
    <property type="entry name" value="J_dom_sf"/>
</dbReference>
<feature type="repeat" description="WD" evidence="3">
    <location>
        <begin position="441"/>
        <end position="472"/>
    </location>
</feature>
<dbReference type="Gene3D" id="1.10.287.110">
    <property type="entry name" value="DnaJ domain"/>
    <property type="match status" value="1"/>
</dbReference>
<dbReference type="InterPro" id="IPR019775">
    <property type="entry name" value="WD40_repeat_CS"/>
</dbReference>
<name>A0ABT3L6P3_9CYAN</name>
<organism evidence="5 6">
    <name type="scientific">Spirulina subsalsa FACHB-351</name>
    <dbReference type="NCBI Taxonomy" id="234711"/>
    <lineage>
        <taxon>Bacteria</taxon>
        <taxon>Bacillati</taxon>
        <taxon>Cyanobacteriota</taxon>
        <taxon>Cyanophyceae</taxon>
        <taxon>Spirulinales</taxon>
        <taxon>Spirulinaceae</taxon>
        <taxon>Spirulina</taxon>
    </lineage>
</organism>
<feature type="repeat" description="WD" evidence="3">
    <location>
        <begin position="274"/>
        <end position="315"/>
    </location>
</feature>
<evidence type="ECO:0000256" key="1">
    <source>
        <dbReference type="ARBA" id="ARBA00022574"/>
    </source>
</evidence>
<dbReference type="PROSITE" id="PS50082">
    <property type="entry name" value="WD_REPEATS_2"/>
    <property type="match status" value="6"/>
</dbReference>
<evidence type="ECO:0000313" key="6">
    <source>
        <dbReference type="Proteomes" id="UP001526426"/>
    </source>
</evidence>
<dbReference type="InterPro" id="IPR019734">
    <property type="entry name" value="TPR_rpt"/>
</dbReference>
<dbReference type="Pfam" id="PF00226">
    <property type="entry name" value="DnaJ"/>
    <property type="match status" value="1"/>
</dbReference>
<dbReference type="InterPro" id="IPR001623">
    <property type="entry name" value="DnaJ_domain"/>
</dbReference>
<dbReference type="PANTHER" id="PTHR19848:SF8">
    <property type="entry name" value="F-BOX AND WD REPEAT DOMAIN CONTAINING 7"/>
    <property type="match status" value="1"/>
</dbReference>
<proteinExistence type="predicted"/>
<dbReference type="PROSITE" id="PS50076">
    <property type="entry name" value="DNAJ_2"/>
    <property type="match status" value="1"/>
</dbReference>
<dbReference type="InterPro" id="IPR001680">
    <property type="entry name" value="WD40_rpt"/>
</dbReference>
<dbReference type="SMART" id="SM00271">
    <property type="entry name" value="DnaJ"/>
    <property type="match status" value="1"/>
</dbReference>
<evidence type="ECO:0000256" key="3">
    <source>
        <dbReference type="PROSITE-ProRule" id="PRU00221"/>
    </source>
</evidence>